<name>A0ABN5JKD4_FUSVA</name>
<accession>A0ABN5JKD4</accession>
<keyword evidence="2" id="KW-1185">Reference proteome</keyword>
<reference evidence="2" key="1">
    <citation type="journal article" date="2018" name="MSphere">
        <title>Fusobacterium Genomics Using MinION and Illumina Sequencing Enables Genome Completion and Correction.</title>
        <authorList>
            <person name="Todd S.M."/>
            <person name="Settlage R.E."/>
            <person name="Lahmers K.K."/>
            <person name="Slade D.J."/>
        </authorList>
    </citation>
    <scope>NUCLEOTIDE SEQUENCE [LARGE SCALE GENOMIC DNA]</scope>
    <source>
        <strain evidence="2">ATCC 27725</strain>
    </source>
</reference>
<evidence type="ECO:0000313" key="2">
    <source>
        <dbReference type="Proteomes" id="UP000241238"/>
    </source>
</evidence>
<keyword evidence="1" id="KW-0614">Plasmid</keyword>
<protein>
    <submittedName>
        <fullName evidence="1">Uncharacterized protein</fullName>
    </submittedName>
</protein>
<dbReference type="Proteomes" id="UP000241238">
    <property type="component" value="Plasmid pFvar_27725"/>
</dbReference>
<organism evidence="1 2">
    <name type="scientific">Fusobacterium varium ATCC 27725</name>
    <dbReference type="NCBI Taxonomy" id="469618"/>
    <lineage>
        <taxon>Bacteria</taxon>
        <taxon>Fusobacteriati</taxon>
        <taxon>Fusobacteriota</taxon>
        <taxon>Fusobacteriia</taxon>
        <taxon>Fusobacteriales</taxon>
        <taxon>Fusobacteriaceae</taxon>
        <taxon>Fusobacterium</taxon>
    </lineage>
</organism>
<proteinExistence type="predicted"/>
<dbReference type="EMBL" id="CP028104">
    <property type="protein sequence ID" value="AVQ32648.1"/>
    <property type="molecule type" value="Genomic_DNA"/>
</dbReference>
<evidence type="ECO:0000313" key="1">
    <source>
        <dbReference type="EMBL" id="AVQ32648.1"/>
    </source>
</evidence>
<gene>
    <name evidence="1" type="ORF">C4N18_15485</name>
</gene>
<geneLocation type="plasmid" evidence="2">
    <name>pfvar_27725</name>
</geneLocation>
<sequence length="89" mass="10690">MNSIMKVRDEYKKLIHEIVSEPKIKNIVYNVINEAILDEERRKAEFYMEHGRYPEHRDILLKLMYDLELNAKDRELKIKRAEMIGGTNV</sequence>